<dbReference type="GO" id="GO:0005737">
    <property type="term" value="C:cytoplasm"/>
    <property type="evidence" value="ECO:0007669"/>
    <property type="project" value="UniProtKB-SubCell"/>
</dbReference>
<evidence type="ECO:0000256" key="3">
    <source>
        <dbReference type="ARBA" id="ARBA00011738"/>
    </source>
</evidence>
<accession>F4LQC5</accession>
<dbReference type="Proteomes" id="UP000006546">
    <property type="component" value="Chromosome"/>
</dbReference>
<comment type="subunit">
    <text evidence="3 8">Homodimer.</text>
</comment>
<keyword evidence="11" id="KW-1185">Reference proteome</keyword>
<evidence type="ECO:0000256" key="5">
    <source>
        <dbReference type="ARBA" id="ARBA00022490"/>
    </source>
</evidence>
<keyword evidence="6 8" id="KW-0592">Phosphate transport</keyword>
<dbReference type="NCBIfam" id="TIGR02135">
    <property type="entry name" value="phoU_full"/>
    <property type="match status" value="1"/>
</dbReference>
<dbReference type="Gene3D" id="1.20.58.220">
    <property type="entry name" value="Phosphate transport system protein phou homolog 2, domain 2"/>
    <property type="match status" value="1"/>
</dbReference>
<keyword evidence="5 8" id="KW-0963">Cytoplasm</keyword>
<dbReference type="GO" id="GO:0045936">
    <property type="term" value="P:negative regulation of phosphate metabolic process"/>
    <property type="evidence" value="ECO:0007669"/>
    <property type="project" value="InterPro"/>
</dbReference>
<dbReference type="OrthoDB" id="9814256at2"/>
<dbReference type="EMBL" id="CP002696">
    <property type="protein sequence ID" value="AEE16146.1"/>
    <property type="molecule type" value="Genomic_DNA"/>
</dbReference>
<dbReference type="InterPro" id="IPR028366">
    <property type="entry name" value="PhoU"/>
</dbReference>
<evidence type="ECO:0000313" key="10">
    <source>
        <dbReference type="EMBL" id="AEE16146.1"/>
    </source>
</evidence>
<gene>
    <name evidence="10" type="ordered locus">Trebr_0704</name>
</gene>
<protein>
    <recommendedName>
        <fullName evidence="8">Phosphate-specific transport system accessory protein PhoU</fullName>
    </recommendedName>
</protein>
<reference evidence="11" key="1">
    <citation type="submission" date="2011-04" db="EMBL/GenBank/DDBJ databases">
        <title>The complete genome of Treponema brennaborense DSM 12168.</title>
        <authorList>
            <person name="Lucas S."/>
            <person name="Han J."/>
            <person name="Lapidus A."/>
            <person name="Bruce D."/>
            <person name="Goodwin L."/>
            <person name="Pitluck S."/>
            <person name="Peters L."/>
            <person name="Kyrpides N."/>
            <person name="Mavromatis K."/>
            <person name="Ivanova N."/>
            <person name="Mikhailova N."/>
            <person name="Pagani I."/>
            <person name="Teshima H."/>
            <person name="Detter J.C."/>
            <person name="Tapia R."/>
            <person name="Han C."/>
            <person name="Land M."/>
            <person name="Hauser L."/>
            <person name="Markowitz V."/>
            <person name="Cheng J.-F."/>
            <person name="Hugenholtz P."/>
            <person name="Woyke T."/>
            <person name="Wu D."/>
            <person name="Gronow S."/>
            <person name="Wellnitz S."/>
            <person name="Brambilla E."/>
            <person name="Klenk H.-P."/>
            <person name="Eisen J.A."/>
        </authorList>
    </citation>
    <scope>NUCLEOTIDE SEQUENCE [LARGE SCALE GENOMIC DNA]</scope>
    <source>
        <strain evidence="11">DSM 12168 / CIP 105900 / DD5/3</strain>
    </source>
</reference>
<keyword evidence="4 8" id="KW-0813">Transport</keyword>
<evidence type="ECO:0000256" key="8">
    <source>
        <dbReference type="PIRNR" id="PIRNR003107"/>
    </source>
</evidence>
<evidence type="ECO:0000256" key="4">
    <source>
        <dbReference type="ARBA" id="ARBA00022448"/>
    </source>
</evidence>
<dbReference type="FunFam" id="1.20.58.220:FF:000004">
    <property type="entry name" value="Phosphate-specific transport system accessory protein PhoU"/>
    <property type="match status" value="1"/>
</dbReference>
<evidence type="ECO:0000256" key="7">
    <source>
        <dbReference type="ARBA" id="ARBA00056181"/>
    </source>
</evidence>
<dbReference type="InterPro" id="IPR038078">
    <property type="entry name" value="PhoU-like_sf"/>
</dbReference>
<sequence length="223" mass="25436">MRTQFDEKLRTYYNDTIYMGTMVEEYLTSCIDAFRAGNTERARLLITDDKKIDEMQMTLEQESVKLLLLEAPVAKDLRKIITSIKIFANLERIGDYACHLAKLTVKGDRSIYPSFIEPIAQMALAASTMIRDSLTAYIQDDEQLAMQTAARDAEIDSAKKKIIAQLIMLTPASENEMKQIYRYISICKDLERLGDHITTICEWVVFTVSGKILDLGKLVTKDE</sequence>
<feature type="domain" description="PhoU" evidence="9">
    <location>
        <begin position="119"/>
        <end position="204"/>
    </location>
</feature>
<evidence type="ECO:0000256" key="1">
    <source>
        <dbReference type="ARBA" id="ARBA00004496"/>
    </source>
</evidence>
<feature type="domain" description="PhoU" evidence="9">
    <location>
        <begin position="19"/>
        <end position="103"/>
    </location>
</feature>
<dbReference type="STRING" id="906968.Trebr_0704"/>
<dbReference type="GO" id="GO:0006817">
    <property type="term" value="P:phosphate ion transport"/>
    <property type="evidence" value="ECO:0007669"/>
    <property type="project" value="UniProtKB-KW"/>
</dbReference>
<dbReference type="SUPFAM" id="SSF109755">
    <property type="entry name" value="PhoU-like"/>
    <property type="match status" value="1"/>
</dbReference>
<evidence type="ECO:0000256" key="6">
    <source>
        <dbReference type="ARBA" id="ARBA00022592"/>
    </source>
</evidence>
<dbReference type="Pfam" id="PF01895">
    <property type="entry name" value="PhoU"/>
    <property type="match status" value="2"/>
</dbReference>
<dbReference type="HOGENOM" id="CLU_078518_3_0_12"/>
<dbReference type="GO" id="GO:0030643">
    <property type="term" value="P:intracellular phosphate ion homeostasis"/>
    <property type="evidence" value="ECO:0007669"/>
    <property type="project" value="InterPro"/>
</dbReference>
<evidence type="ECO:0000313" key="11">
    <source>
        <dbReference type="Proteomes" id="UP000006546"/>
    </source>
</evidence>
<comment type="similarity">
    <text evidence="2 8">Belongs to the PhoU family.</text>
</comment>
<evidence type="ECO:0000259" key="9">
    <source>
        <dbReference type="Pfam" id="PF01895"/>
    </source>
</evidence>
<organism evidence="10 11">
    <name type="scientific">Treponema brennaborense (strain DSM 12168 / CIP 105900 / DD5/3)</name>
    <dbReference type="NCBI Taxonomy" id="906968"/>
    <lineage>
        <taxon>Bacteria</taxon>
        <taxon>Pseudomonadati</taxon>
        <taxon>Spirochaetota</taxon>
        <taxon>Spirochaetia</taxon>
        <taxon>Spirochaetales</taxon>
        <taxon>Treponemataceae</taxon>
        <taxon>Treponema</taxon>
    </lineage>
</organism>
<name>F4LQC5_TREBD</name>
<comment type="subcellular location">
    <subcellularLocation>
        <location evidence="1 8">Cytoplasm</location>
    </subcellularLocation>
</comment>
<proteinExistence type="inferred from homology"/>
<evidence type="ECO:0000256" key="2">
    <source>
        <dbReference type="ARBA" id="ARBA00008107"/>
    </source>
</evidence>
<dbReference type="InterPro" id="IPR026022">
    <property type="entry name" value="PhoU_dom"/>
</dbReference>
<dbReference type="eggNOG" id="COG0704">
    <property type="taxonomic scope" value="Bacteria"/>
</dbReference>
<dbReference type="KEGG" id="tbe:Trebr_0704"/>
<dbReference type="PANTHER" id="PTHR42930">
    <property type="entry name" value="PHOSPHATE-SPECIFIC TRANSPORT SYSTEM ACCESSORY PROTEIN PHOU"/>
    <property type="match status" value="1"/>
</dbReference>
<dbReference type="PIRSF" id="PIRSF003107">
    <property type="entry name" value="PhoU"/>
    <property type="match status" value="1"/>
</dbReference>
<comment type="function">
    <text evidence="7 8">Plays a role in the regulation of phosphate uptake.</text>
</comment>
<dbReference type="AlphaFoldDB" id="F4LQC5"/>
<dbReference type="RefSeq" id="WP_013757865.1">
    <property type="nucleotide sequence ID" value="NC_015500.1"/>
</dbReference>
<dbReference type="PANTHER" id="PTHR42930:SF3">
    <property type="entry name" value="PHOSPHATE-SPECIFIC TRANSPORT SYSTEM ACCESSORY PROTEIN PHOU"/>
    <property type="match status" value="1"/>
</dbReference>